<dbReference type="Proteomes" id="UP000811246">
    <property type="component" value="Unassembled WGS sequence"/>
</dbReference>
<comment type="caution">
    <text evidence="2">The sequence shown here is derived from an EMBL/GenBank/DDBJ whole genome shotgun (WGS) entry which is preliminary data.</text>
</comment>
<dbReference type="EMBL" id="MU228869">
    <property type="protein sequence ID" value="KAG6621202.1"/>
    <property type="molecule type" value="Genomic_DNA"/>
</dbReference>
<feature type="signal peptide" evidence="1">
    <location>
        <begin position="1"/>
        <end position="22"/>
    </location>
</feature>
<sequence>MPGLFFIFLFFFYLNPLKPVLSLPPLLSLPTSHLPPPFRLFLPSRHCRRPQPDHRHRRRPQPVAHPSASTQFLCEDQFSLICNKDLLPLWLAVQFLTYLRLVMLSFCHL</sequence>
<evidence type="ECO:0000256" key="1">
    <source>
        <dbReference type="SAM" id="SignalP"/>
    </source>
</evidence>
<name>A0A922D0I9_CARIL</name>
<organism evidence="2 3">
    <name type="scientific">Carya illinoinensis</name>
    <name type="common">Pecan</name>
    <dbReference type="NCBI Taxonomy" id="32201"/>
    <lineage>
        <taxon>Eukaryota</taxon>
        <taxon>Viridiplantae</taxon>
        <taxon>Streptophyta</taxon>
        <taxon>Embryophyta</taxon>
        <taxon>Tracheophyta</taxon>
        <taxon>Spermatophyta</taxon>
        <taxon>Magnoliopsida</taxon>
        <taxon>eudicotyledons</taxon>
        <taxon>Gunneridae</taxon>
        <taxon>Pentapetalae</taxon>
        <taxon>rosids</taxon>
        <taxon>fabids</taxon>
        <taxon>Fagales</taxon>
        <taxon>Juglandaceae</taxon>
        <taxon>Carya</taxon>
    </lineage>
</organism>
<evidence type="ECO:0000313" key="3">
    <source>
        <dbReference type="Proteomes" id="UP000811246"/>
    </source>
</evidence>
<evidence type="ECO:0000313" key="2">
    <source>
        <dbReference type="EMBL" id="KAG6621202.1"/>
    </source>
</evidence>
<dbReference type="AlphaFoldDB" id="A0A922D0I9"/>
<reference evidence="2" key="1">
    <citation type="submission" date="2021-01" db="EMBL/GenBank/DDBJ databases">
        <authorList>
            <person name="Lovell J.T."/>
            <person name="Bentley N."/>
            <person name="Bhattarai G."/>
            <person name="Jenkins J.W."/>
            <person name="Sreedasyam A."/>
            <person name="Alarcon Y."/>
            <person name="Bock C."/>
            <person name="Boston L."/>
            <person name="Carlson J."/>
            <person name="Cervantes K."/>
            <person name="Clermont K."/>
            <person name="Krom N."/>
            <person name="Kubenka K."/>
            <person name="Mamidi S."/>
            <person name="Mattison C."/>
            <person name="Monteros M."/>
            <person name="Pisani C."/>
            <person name="Plott C."/>
            <person name="Rajasekar S."/>
            <person name="Rhein H.S."/>
            <person name="Rohla C."/>
            <person name="Song M."/>
            <person name="Hilaire R.S."/>
            <person name="Shu S."/>
            <person name="Wells L."/>
            <person name="Wang X."/>
            <person name="Webber J."/>
            <person name="Heerema R.J."/>
            <person name="Klein P."/>
            <person name="Conner P."/>
            <person name="Grauke L."/>
            <person name="Grimwood J."/>
            <person name="Schmutz J."/>
            <person name="Randall J.J."/>
        </authorList>
    </citation>
    <scope>NUCLEOTIDE SEQUENCE</scope>
    <source>
        <tissue evidence="2">Leaf</tissue>
    </source>
</reference>
<feature type="chain" id="PRO_5038032037" evidence="1">
    <location>
        <begin position="23"/>
        <end position="109"/>
    </location>
</feature>
<protein>
    <submittedName>
        <fullName evidence="2">Uncharacterized protein</fullName>
    </submittedName>
</protein>
<keyword evidence="1" id="KW-0732">Signal</keyword>
<proteinExistence type="predicted"/>
<gene>
    <name evidence="2" type="ORF">I3842_Q029300</name>
</gene>
<accession>A0A922D0I9</accession>